<evidence type="ECO:0000313" key="13">
    <source>
        <dbReference type="Proteomes" id="UP000798046"/>
    </source>
</evidence>
<dbReference type="InterPro" id="IPR036554">
    <property type="entry name" value="GHMP_kinase_C_sf"/>
</dbReference>
<keyword evidence="13" id="KW-1185">Reference proteome</keyword>
<dbReference type="SUPFAM" id="SSF55060">
    <property type="entry name" value="GHMP Kinase, C-terminal domain"/>
    <property type="match status" value="1"/>
</dbReference>
<evidence type="ECO:0000256" key="9">
    <source>
        <dbReference type="HAMAP-Rule" id="MF_00061"/>
    </source>
</evidence>
<keyword evidence="5 9" id="KW-0547">Nucleotide-binding</keyword>
<dbReference type="Pfam" id="PF08544">
    <property type="entry name" value="GHMP_kinases_C"/>
    <property type="match status" value="1"/>
</dbReference>
<dbReference type="Gene3D" id="3.30.70.890">
    <property type="entry name" value="GHMP kinase, C-terminal domain"/>
    <property type="match status" value="1"/>
</dbReference>
<evidence type="ECO:0000256" key="3">
    <source>
        <dbReference type="ARBA" id="ARBA00017473"/>
    </source>
</evidence>
<dbReference type="RefSeq" id="WP_151157107.1">
    <property type="nucleotide sequence ID" value="NZ_VZRA01000003.1"/>
</dbReference>
<evidence type="ECO:0000256" key="2">
    <source>
        <dbReference type="ARBA" id="ARBA00012052"/>
    </source>
</evidence>
<dbReference type="GO" id="GO:0050515">
    <property type="term" value="F:4-(cytidine 5'-diphospho)-2-C-methyl-D-erythritol kinase activity"/>
    <property type="evidence" value="ECO:0007669"/>
    <property type="project" value="UniProtKB-EC"/>
</dbReference>
<comment type="pathway">
    <text evidence="9">Isoprenoid biosynthesis; isopentenyl diphosphate biosynthesis via DXP pathway; isopentenyl diphosphate from 1-deoxy-D-xylulose 5-phosphate: step 3/6.</text>
</comment>
<feature type="domain" description="GHMP kinase C-terminal" evidence="11">
    <location>
        <begin position="203"/>
        <end position="266"/>
    </location>
</feature>
<dbReference type="Proteomes" id="UP000798046">
    <property type="component" value="Unassembled WGS sequence"/>
</dbReference>
<dbReference type="Gene3D" id="3.30.230.10">
    <property type="match status" value="1"/>
</dbReference>
<dbReference type="EMBL" id="VZRA01000003">
    <property type="protein sequence ID" value="KAB0669430.1"/>
    <property type="molecule type" value="Genomic_DNA"/>
</dbReference>
<dbReference type="InterPro" id="IPR014721">
    <property type="entry name" value="Ribsml_uS5_D2-typ_fold_subgr"/>
</dbReference>
<dbReference type="PANTHER" id="PTHR43527">
    <property type="entry name" value="4-DIPHOSPHOCYTIDYL-2-C-METHYL-D-ERYTHRITOL KINASE, CHLOROPLASTIC"/>
    <property type="match status" value="1"/>
</dbReference>
<evidence type="ECO:0000256" key="7">
    <source>
        <dbReference type="ARBA" id="ARBA00022840"/>
    </source>
</evidence>
<accession>A0ABQ6TLU3</accession>
<feature type="binding site" evidence="9">
    <location>
        <begin position="95"/>
        <end position="105"/>
    </location>
    <ligand>
        <name>ATP</name>
        <dbReference type="ChEBI" id="CHEBI:30616"/>
    </ligand>
</feature>
<evidence type="ECO:0000256" key="4">
    <source>
        <dbReference type="ARBA" id="ARBA00022679"/>
    </source>
</evidence>
<evidence type="ECO:0000256" key="5">
    <source>
        <dbReference type="ARBA" id="ARBA00022741"/>
    </source>
</evidence>
<dbReference type="InterPro" id="IPR020568">
    <property type="entry name" value="Ribosomal_Su5_D2-typ_SF"/>
</dbReference>
<evidence type="ECO:0000256" key="1">
    <source>
        <dbReference type="ARBA" id="ARBA00009684"/>
    </source>
</evidence>
<dbReference type="InterPro" id="IPR006204">
    <property type="entry name" value="GHMP_kinase_N_dom"/>
</dbReference>
<name>A0ABQ6TLU3_9BACT</name>
<feature type="active site" evidence="9">
    <location>
        <position position="137"/>
    </location>
</feature>
<keyword evidence="9" id="KW-0414">Isoprene biosynthesis</keyword>
<keyword evidence="4 9" id="KW-0808">Transferase</keyword>
<evidence type="ECO:0000259" key="10">
    <source>
        <dbReference type="Pfam" id="PF00288"/>
    </source>
</evidence>
<comment type="similarity">
    <text evidence="1 9">Belongs to the GHMP kinase family. IspE subfamily.</text>
</comment>
<evidence type="ECO:0000256" key="8">
    <source>
        <dbReference type="ARBA" id="ARBA00032554"/>
    </source>
</evidence>
<protein>
    <recommendedName>
        <fullName evidence="3 9">4-diphosphocytidyl-2-C-methyl-D-erythritol kinase</fullName>
        <shortName evidence="9">CMK</shortName>
        <ecNumber evidence="2 9">2.7.1.148</ecNumber>
    </recommendedName>
    <alternativeName>
        <fullName evidence="8 9">4-(cytidine-5'-diphospho)-2-C-methyl-D-erythritol kinase</fullName>
    </alternativeName>
</protein>
<dbReference type="HAMAP" id="MF_00061">
    <property type="entry name" value="IspE"/>
    <property type="match status" value="1"/>
</dbReference>
<dbReference type="EC" id="2.7.1.148" evidence="2 9"/>
<gene>
    <name evidence="9" type="primary">ispE</name>
    <name evidence="12" type="ORF">F6V30_11515</name>
</gene>
<dbReference type="PANTHER" id="PTHR43527:SF2">
    <property type="entry name" value="4-DIPHOSPHOCYTIDYL-2-C-METHYL-D-ERYTHRITOL KINASE, CHLOROPLASTIC"/>
    <property type="match status" value="1"/>
</dbReference>
<sequence length="280" mass="29866">MKSLTLQAPAKVNYRLDVIRRRPDGYHDLRMVMQRVNLCDIITITLTETPGVTVTCSKNGVPDGPGNIAWKAAKALLDLADQGLGAVIDIAKNIPVAAGLGGGSSDAATVLMGMNELLALQLPEQRLMEIGLTLGADVPFFVFQKPALAEGVGEQLAPMPAMPPVWVLLVNPGVHVSTAWVYRSLQLTNRDGLAKLPELFRSIEDICSIFSNDLESVTIPAFPVIAEIKEIMLREGAAGAMMSGSGPTVFGLFRDRESAEQARAVLTAGTGWFAAVAETI</sequence>
<dbReference type="PIRSF" id="PIRSF010376">
    <property type="entry name" value="IspE"/>
    <property type="match status" value="1"/>
</dbReference>
<comment type="catalytic activity">
    <reaction evidence="9">
        <text>4-CDP-2-C-methyl-D-erythritol + ATP = 4-CDP-2-C-methyl-D-erythritol 2-phosphate + ADP + H(+)</text>
        <dbReference type="Rhea" id="RHEA:18437"/>
        <dbReference type="ChEBI" id="CHEBI:15378"/>
        <dbReference type="ChEBI" id="CHEBI:30616"/>
        <dbReference type="ChEBI" id="CHEBI:57823"/>
        <dbReference type="ChEBI" id="CHEBI:57919"/>
        <dbReference type="ChEBI" id="CHEBI:456216"/>
        <dbReference type="EC" id="2.7.1.148"/>
    </reaction>
</comment>
<evidence type="ECO:0000256" key="6">
    <source>
        <dbReference type="ARBA" id="ARBA00022777"/>
    </source>
</evidence>
<dbReference type="NCBIfam" id="TIGR00154">
    <property type="entry name" value="ispE"/>
    <property type="match status" value="1"/>
</dbReference>
<dbReference type="Pfam" id="PF00288">
    <property type="entry name" value="GHMP_kinases_N"/>
    <property type="match status" value="1"/>
</dbReference>
<feature type="active site" evidence="9">
    <location>
        <position position="11"/>
    </location>
</feature>
<dbReference type="InterPro" id="IPR004424">
    <property type="entry name" value="IspE"/>
</dbReference>
<organism evidence="12 13">
    <name type="scientific">Oryzomonas sagensis</name>
    <dbReference type="NCBI Taxonomy" id="2603857"/>
    <lineage>
        <taxon>Bacteria</taxon>
        <taxon>Pseudomonadati</taxon>
        <taxon>Thermodesulfobacteriota</taxon>
        <taxon>Desulfuromonadia</taxon>
        <taxon>Geobacterales</taxon>
        <taxon>Geobacteraceae</taxon>
        <taxon>Oryzomonas</taxon>
    </lineage>
</organism>
<proteinExistence type="inferred from homology"/>
<reference evidence="12 13" key="1">
    <citation type="journal article" date="2020" name="Microorganisms">
        <title>Description of Three Novel Members in the Family Geobacteraceae, Oryzomonas japonicum gen. nov., sp. nov., Oryzomonas sagensis sp. nov., and Oryzomonas ruber sp. nov.</title>
        <authorList>
            <person name="Xu Z."/>
            <person name="Masuda Y."/>
            <person name="Hayakawa C."/>
            <person name="Ushijima N."/>
            <person name="Kawano K."/>
            <person name="Shiratori Y."/>
            <person name="Senoo K."/>
            <person name="Itoh H."/>
        </authorList>
    </citation>
    <scope>NUCLEOTIDE SEQUENCE [LARGE SCALE GENOMIC DNA]</scope>
    <source>
        <strain evidence="12 13">Red100</strain>
    </source>
</reference>
<keyword evidence="7 9" id="KW-0067">ATP-binding</keyword>
<dbReference type="NCBIfam" id="NF011202">
    <property type="entry name" value="PRK14608.1"/>
    <property type="match status" value="1"/>
</dbReference>
<feature type="domain" description="GHMP kinase N-terminal" evidence="10">
    <location>
        <begin position="67"/>
        <end position="144"/>
    </location>
</feature>
<dbReference type="InterPro" id="IPR013750">
    <property type="entry name" value="GHMP_kinase_C_dom"/>
</dbReference>
<dbReference type="SUPFAM" id="SSF54211">
    <property type="entry name" value="Ribosomal protein S5 domain 2-like"/>
    <property type="match status" value="1"/>
</dbReference>
<evidence type="ECO:0000313" key="12">
    <source>
        <dbReference type="EMBL" id="KAB0669430.1"/>
    </source>
</evidence>
<comment type="caution">
    <text evidence="12">The sequence shown here is derived from an EMBL/GenBank/DDBJ whole genome shotgun (WGS) entry which is preliminary data.</text>
</comment>
<comment type="function">
    <text evidence="9">Catalyzes the phosphorylation of the position 2 hydroxy group of 4-diphosphocytidyl-2C-methyl-D-erythritol.</text>
</comment>
<keyword evidence="6 9" id="KW-0418">Kinase</keyword>
<evidence type="ECO:0000259" key="11">
    <source>
        <dbReference type="Pfam" id="PF08544"/>
    </source>
</evidence>